<evidence type="ECO:0000313" key="2">
    <source>
        <dbReference type="Proteomes" id="UP000294830"/>
    </source>
</evidence>
<evidence type="ECO:0008006" key="3">
    <source>
        <dbReference type="Google" id="ProtNLM"/>
    </source>
</evidence>
<sequence length="205" mass="23838">MKRIVLLVAIGVLISASSRGQIDKDLKQSYVSAWSKLIPTQLKIQYAGDMGFLSLGPGWDLGKKRRWEINTFVGFIRETNVSPTHITFTLKQTYKPFRVSLGEKFELEPLTAGFYINKVFGQYFWQRLPDRYPKGYYFWALNTRFNVFLGEAITFRFSKYLSGDTLSLFYEFNTNDLYIISAINNDYLNIMDIINLSFGVKFTFL</sequence>
<gene>
    <name evidence="1" type="ORF">CLV25_10780</name>
</gene>
<proteinExistence type="predicted"/>
<dbReference type="OrthoDB" id="5381546at2"/>
<evidence type="ECO:0000313" key="1">
    <source>
        <dbReference type="EMBL" id="TCN67621.1"/>
    </source>
</evidence>
<dbReference type="AlphaFoldDB" id="A0A4R2EGV1"/>
<keyword evidence="2" id="KW-1185">Reference proteome</keyword>
<accession>A0A4R2EGV1</accession>
<dbReference type="Proteomes" id="UP000294830">
    <property type="component" value="Unassembled WGS sequence"/>
</dbReference>
<dbReference type="EMBL" id="SLWB01000007">
    <property type="protein sequence ID" value="TCN67621.1"/>
    <property type="molecule type" value="Genomic_DNA"/>
</dbReference>
<comment type="caution">
    <text evidence="1">The sequence shown here is derived from an EMBL/GenBank/DDBJ whole genome shotgun (WGS) entry which is preliminary data.</text>
</comment>
<reference evidence="1 2" key="1">
    <citation type="submission" date="2019-03" db="EMBL/GenBank/DDBJ databases">
        <title>Genomic Encyclopedia of Archaeal and Bacterial Type Strains, Phase II (KMG-II): from individual species to whole genera.</title>
        <authorList>
            <person name="Goeker M."/>
        </authorList>
    </citation>
    <scope>NUCLEOTIDE SEQUENCE [LARGE SCALE GENOMIC DNA]</scope>
    <source>
        <strain evidence="1 2">RL-C</strain>
    </source>
</reference>
<name>A0A4R2EGV1_9BACT</name>
<protein>
    <recommendedName>
        <fullName evidence="3">Outer membrane protein with beta-barrel domain</fullName>
    </recommendedName>
</protein>
<organism evidence="1 2">
    <name type="scientific">Acetobacteroides hydrogenigenes</name>
    <dbReference type="NCBI Taxonomy" id="979970"/>
    <lineage>
        <taxon>Bacteria</taxon>
        <taxon>Pseudomonadati</taxon>
        <taxon>Bacteroidota</taxon>
        <taxon>Bacteroidia</taxon>
        <taxon>Bacteroidales</taxon>
        <taxon>Rikenellaceae</taxon>
        <taxon>Acetobacteroides</taxon>
    </lineage>
</organism>
<dbReference type="RefSeq" id="WP_131839258.1">
    <property type="nucleotide sequence ID" value="NZ_SLWB01000007.1"/>
</dbReference>